<gene>
    <name evidence="1" type="ORF">D9C73_025475</name>
</gene>
<keyword evidence="2" id="KW-1185">Reference proteome</keyword>
<evidence type="ECO:0000313" key="2">
    <source>
        <dbReference type="Proteomes" id="UP000298787"/>
    </source>
</evidence>
<dbReference type="AlphaFoldDB" id="A0A4U5VUB7"/>
<reference evidence="1 2" key="1">
    <citation type="submission" date="2019-01" db="EMBL/GenBank/DDBJ databases">
        <title>Genome Assembly of Collichthys lucidus.</title>
        <authorList>
            <person name="Cai M."/>
            <person name="Xiao S."/>
        </authorList>
    </citation>
    <scope>NUCLEOTIDE SEQUENCE [LARGE SCALE GENOMIC DNA]</scope>
    <source>
        <strain evidence="1">JT15FE1705JMU</strain>
        <tissue evidence="1">Muscle</tissue>
    </source>
</reference>
<evidence type="ECO:0000313" key="1">
    <source>
        <dbReference type="EMBL" id="TKS92323.1"/>
    </source>
</evidence>
<dbReference type="Proteomes" id="UP000298787">
    <property type="component" value="Chromosome 23"/>
</dbReference>
<dbReference type="EMBL" id="CM014100">
    <property type="protein sequence ID" value="TKS92323.1"/>
    <property type="molecule type" value="Genomic_DNA"/>
</dbReference>
<protein>
    <recommendedName>
        <fullName evidence="3">UPAR/Ly6 domain-containing protein</fullName>
    </recommendedName>
</protein>
<evidence type="ECO:0008006" key="3">
    <source>
        <dbReference type="Google" id="ProtNLM"/>
    </source>
</evidence>
<organism evidence="1 2">
    <name type="scientific">Collichthys lucidus</name>
    <name type="common">Big head croaker</name>
    <name type="synonym">Sciaena lucida</name>
    <dbReference type="NCBI Taxonomy" id="240159"/>
    <lineage>
        <taxon>Eukaryota</taxon>
        <taxon>Metazoa</taxon>
        <taxon>Chordata</taxon>
        <taxon>Craniata</taxon>
        <taxon>Vertebrata</taxon>
        <taxon>Euteleostomi</taxon>
        <taxon>Actinopterygii</taxon>
        <taxon>Neopterygii</taxon>
        <taxon>Teleostei</taxon>
        <taxon>Neoteleostei</taxon>
        <taxon>Acanthomorphata</taxon>
        <taxon>Eupercaria</taxon>
        <taxon>Sciaenidae</taxon>
        <taxon>Collichthys</taxon>
    </lineage>
</organism>
<name>A0A4U5VUB7_COLLU</name>
<sequence length="153" mass="16815">MAAHNTMLRSIDKVLTCQEHRFFSKRAELMVKGVRTFGQITTVTVYKNCSSLQSCLTALALKTEWSVNLGFVREVHTQMCCISDNCNIRTLATTSGSTEVLQLGCISRNLCNIQAVMNALFGAHGSITCGAPWSIRISAMLLTFALTVHKVLI</sequence>
<accession>A0A4U5VUB7</accession>
<proteinExistence type="predicted"/>